<evidence type="ECO:0000256" key="3">
    <source>
        <dbReference type="ARBA" id="ARBA00022837"/>
    </source>
</evidence>
<keyword evidence="5" id="KW-0040">ANK repeat</keyword>
<dbReference type="Pfam" id="PF00884">
    <property type="entry name" value="Sulfatase"/>
    <property type="match status" value="1"/>
</dbReference>
<evidence type="ECO:0000256" key="6">
    <source>
        <dbReference type="SAM" id="MobiDB-lite"/>
    </source>
</evidence>
<dbReference type="Gene3D" id="1.25.40.20">
    <property type="entry name" value="Ankyrin repeat-containing domain"/>
    <property type="match status" value="1"/>
</dbReference>
<dbReference type="PROSITE" id="PS50297">
    <property type="entry name" value="ANK_REP_REGION"/>
    <property type="match status" value="1"/>
</dbReference>
<dbReference type="InterPro" id="IPR002110">
    <property type="entry name" value="Ankyrin_rpt"/>
</dbReference>
<evidence type="ECO:0000256" key="5">
    <source>
        <dbReference type="PROSITE-ProRule" id="PRU00023"/>
    </source>
</evidence>
<dbReference type="PROSITE" id="PS50088">
    <property type="entry name" value="ANK_REPEAT"/>
    <property type="match status" value="1"/>
</dbReference>
<organism evidence="9 10">
    <name type="scientific">Tribonema minus</name>
    <dbReference type="NCBI Taxonomy" id="303371"/>
    <lineage>
        <taxon>Eukaryota</taxon>
        <taxon>Sar</taxon>
        <taxon>Stramenopiles</taxon>
        <taxon>Ochrophyta</taxon>
        <taxon>PX clade</taxon>
        <taxon>Xanthophyceae</taxon>
        <taxon>Tribonematales</taxon>
        <taxon>Tribonemataceae</taxon>
        <taxon>Tribonema</taxon>
    </lineage>
</organism>
<dbReference type="GO" id="GO:0008484">
    <property type="term" value="F:sulfuric ester hydrolase activity"/>
    <property type="evidence" value="ECO:0007669"/>
    <property type="project" value="InterPro"/>
</dbReference>
<feature type="repeat" description="ANK" evidence="5">
    <location>
        <begin position="925"/>
        <end position="957"/>
    </location>
</feature>
<evidence type="ECO:0000256" key="1">
    <source>
        <dbReference type="ARBA" id="ARBA00010218"/>
    </source>
</evidence>
<feature type="compositionally biased region" description="Gly residues" evidence="6">
    <location>
        <begin position="766"/>
        <end position="778"/>
    </location>
</feature>
<dbReference type="InterPro" id="IPR047115">
    <property type="entry name" value="ARSB"/>
</dbReference>
<dbReference type="Gene3D" id="3.30.1120.10">
    <property type="match status" value="1"/>
</dbReference>
<dbReference type="AlphaFoldDB" id="A0A835YSD4"/>
<feature type="domain" description="Sulfatase N-terminal" evidence="7">
    <location>
        <begin position="89"/>
        <end position="399"/>
    </location>
</feature>
<dbReference type="SUPFAM" id="SSF48403">
    <property type="entry name" value="Ankyrin repeat"/>
    <property type="match status" value="1"/>
</dbReference>
<evidence type="ECO:0000256" key="2">
    <source>
        <dbReference type="ARBA" id="ARBA00022723"/>
    </source>
</evidence>
<comment type="similarity">
    <text evidence="1">Belongs to the IWR1/SLC7A6OS family.</text>
</comment>
<dbReference type="SUPFAM" id="SSF53649">
    <property type="entry name" value="Alkaline phosphatase-like"/>
    <property type="match status" value="1"/>
</dbReference>
<evidence type="ECO:0000313" key="10">
    <source>
        <dbReference type="Proteomes" id="UP000664859"/>
    </source>
</evidence>
<dbReference type="SMART" id="SM00248">
    <property type="entry name" value="ANK"/>
    <property type="match status" value="2"/>
</dbReference>
<evidence type="ECO:0000259" key="7">
    <source>
        <dbReference type="Pfam" id="PF00884"/>
    </source>
</evidence>
<gene>
    <name evidence="9" type="ORF">JKP88DRAFT_265428</name>
</gene>
<dbReference type="InterPro" id="IPR013883">
    <property type="entry name" value="TF_Iwr1_dom"/>
</dbReference>
<dbReference type="GO" id="GO:0046872">
    <property type="term" value="F:metal ion binding"/>
    <property type="evidence" value="ECO:0007669"/>
    <property type="project" value="UniProtKB-KW"/>
</dbReference>
<dbReference type="InterPro" id="IPR017850">
    <property type="entry name" value="Alkaline_phosphatase_core_sf"/>
</dbReference>
<dbReference type="PANTHER" id="PTHR10342:SF274">
    <property type="entry name" value="ARYLSULFATASE B"/>
    <property type="match status" value="1"/>
</dbReference>
<dbReference type="InterPro" id="IPR036770">
    <property type="entry name" value="Ankyrin_rpt-contain_sf"/>
</dbReference>
<protein>
    <submittedName>
        <fullName evidence="9">Alkaline-phosphatase-like protein</fullName>
    </submittedName>
</protein>
<dbReference type="Gene3D" id="3.40.720.10">
    <property type="entry name" value="Alkaline Phosphatase, subunit A"/>
    <property type="match status" value="1"/>
</dbReference>
<dbReference type="PANTHER" id="PTHR10342">
    <property type="entry name" value="ARYLSULFATASE"/>
    <property type="match status" value="1"/>
</dbReference>
<dbReference type="Proteomes" id="UP000664859">
    <property type="component" value="Unassembled WGS sequence"/>
</dbReference>
<feature type="domain" description="Transcription factor Iwr1" evidence="8">
    <location>
        <begin position="1003"/>
        <end position="1112"/>
    </location>
</feature>
<keyword evidence="10" id="KW-1185">Reference proteome</keyword>
<feature type="region of interest" description="Disordered" evidence="6">
    <location>
        <begin position="757"/>
        <end position="778"/>
    </location>
</feature>
<dbReference type="Pfam" id="PF12796">
    <property type="entry name" value="Ank_2"/>
    <property type="match status" value="1"/>
</dbReference>
<proteinExistence type="inferred from homology"/>
<dbReference type="OrthoDB" id="539213at2759"/>
<evidence type="ECO:0000313" key="9">
    <source>
        <dbReference type="EMBL" id="KAG5176254.1"/>
    </source>
</evidence>
<dbReference type="InterPro" id="IPR000917">
    <property type="entry name" value="Sulfatase_N"/>
</dbReference>
<keyword evidence="4" id="KW-0325">Glycoprotein</keyword>
<feature type="region of interest" description="Disordered" evidence="6">
    <location>
        <begin position="576"/>
        <end position="601"/>
    </location>
</feature>
<dbReference type="EMBL" id="JAFCMP010000538">
    <property type="protein sequence ID" value="KAG5176254.1"/>
    <property type="molecule type" value="Genomic_DNA"/>
</dbReference>
<name>A0A835YSD4_9STRA</name>
<reference evidence="9" key="1">
    <citation type="submission" date="2021-02" db="EMBL/GenBank/DDBJ databases">
        <title>First Annotated Genome of the Yellow-green Alga Tribonema minus.</title>
        <authorList>
            <person name="Mahan K.M."/>
        </authorList>
    </citation>
    <scope>NUCLEOTIDE SEQUENCE</scope>
    <source>
        <strain evidence="9">UTEX B ZZ1240</strain>
    </source>
</reference>
<dbReference type="Pfam" id="PF08574">
    <property type="entry name" value="Iwr1"/>
    <property type="match status" value="1"/>
</dbReference>
<accession>A0A835YSD4</accession>
<evidence type="ECO:0000259" key="8">
    <source>
        <dbReference type="Pfam" id="PF08574"/>
    </source>
</evidence>
<evidence type="ECO:0000256" key="4">
    <source>
        <dbReference type="ARBA" id="ARBA00023180"/>
    </source>
</evidence>
<sequence length="1187" mass="125498">MAYSLSQTLSVSPVLARRLIVSRISIIQYSSYIQYIQYSSDIQYSSNIQYSSDTASRSMQPLHSLRLTSLLVAIMMAVIPAFVSGASKPHIVTIILDDWGYNNWGYRAKGLANRLEVKTPNLDQLAAKGLVLDRHYTAPICSPTRAAFQTGRNPIHGTPATAWRRVSTPLILSARGYSTSLAYFNAQNDFWTYAALGGICSPNNKLLTDLWQHNTTTSTDGPAVTLKPNSTCAAYAQKNCLYGDELYQQRASQVIMSHDPKRQLFLVWAPHAIHSPLQPPLARFDEFAFINDNTARRNYAATLADIDMRIGTIIQNLKSKKMWSSSLVVVMSDNGGPISFAGGASNYPLRGGKYGNFEGGTRVNALVSGGYLPKARRGAVATSLIAAEDWYSTFCALAGQDPVDSKASKAGLPPVDSINMWPYLSGQVRWCFMYDAAQMAGLLRGDTLLTCCRALLNDCSWRVAASPRKEIIFSGNANAFVPSVQGVLDDQGLKLLVGTVVTNYWSPQVSPNSTMPLDSSIPKLNCGDPQKATIYPYTGACLFNVFTDPTESTNLAQNATRQRDIARLGAARSTMEINSDTGPSHPSHKHPLAPPTPDNSIDAGQVVIRVKRKRGDRALASLLVEADGSIQPQAGKRAKMADVTDALGSMGFVQPHAAATPAAEVAVAVPRVERLLFKRVRTTDQEGSIMTAAQDHSGGVRVAAGDGAAPQQQQQKRAEADVTMAEAAAAAAAEPPLFIELRRKRARPVSAQEMIPVPGVPQGLAEGPGSGATGGGGGGRGGAQFQLIDVIGVNGSDVSAANSAAAAVAADSAAAAAAAVAAADSAAAPLDEAAAAAAAGAPSTAPAAAAAAAVAKPPPLLVSGAPLSVNGQVLERRPMRVLTPMERLTDEAIWHAFRDGGGAARLLEVLQQGGAGVNFTRTHADGTTPLMAAAYCGDGAVVTRLLALGAGPCVVDYSGNTAAKLASMNGHAAVARRLLLAQAQWCERARGGEDADLGEGDVDYVYDFYCFDGTKAAFGAGGVGEKGVIWPANLPVVHIAGQFSEGSGGEGGKRGGEDRGAVASDIYSFATAEGPVELQFEYDSDWSDLKEASDDEDSNAEDFYRNDYPEDEEGDGARQGGGRGSDSDDSSQESQADYWDHVRERFEDEGLVRTVEVNPTMAFHAYDADLDLSDEDVTAYDAPDSAA</sequence>
<keyword evidence="3" id="KW-0106">Calcium</keyword>
<comment type="caution">
    <text evidence="9">The sequence shown here is derived from an EMBL/GenBank/DDBJ whole genome shotgun (WGS) entry which is preliminary data.</text>
</comment>
<feature type="region of interest" description="Disordered" evidence="6">
    <location>
        <begin position="1089"/>
        <end position="1142"/>
    </location>
</feature>
<keyword evidence="2" id="KW-0479">Metal-binding</keyword>